<sequence>MSRTTTLDEARTTGAVVTIHRRALGPGVDLLDGVVLATGAWTLVGALADRAHADGYEAIRTEDVTRVRRARRSDQRFVERAASGLGAWPPPLPDLDVDLASVDGVVRSVARANRVLAVHAEGTAPDECFPGAVEELTAEGLGLRFLGTAGRWERAPRWFGLDEITRVSWGSRYLDTFDRFGDRSPFASPDR</sequence>
<evidence type="ECO:0000313" key="2">
    <source>
        <dbReference type="Proteomes" id="UP000822993"/>
    </source>
</evidence>
<organism evidence="1 2">
    <name type="scientific">Oerskovia douganii</name>
    <dbReference type="NCBI Taxonomy" id="2762210"/>
    <lineage>
        <taxon>Bacteria</taxon>
        <taxon>Bacillati</taxon>
        <taxon>Actinomycetota</taxon>
        <taxon>Actinomycetes</taxon>
        <taxon>Micrococcales</taxon>
        <taxon>Cellulomonadaceae</taxon>
        <taxon>Oerskovia</taxon>
    </lineage>
</organism>
<proteinExistence type="predicted"/>
<keyword evidence="2" id="KW-1185">Reference proteome</keyword>
<dbReference type="EMBL" id="JACSPN010000001">
    <property type="protein sequence ID" value="MBE7698734.1"/>
    <property type="molecule type" value="Genomic_DNA"/>
</dbReference>
<accession>A0A9D5U589</accession>
<gene>
    <name evidence="1" type="ORF">H9623_00230</name>
</gene>
<reference evidence="1 2" key="1">
    <citation type="submission" date="2020-08" db="EMBL/GenBank/DDBJ databases">
        <title>A Genomic Blueprint of the Chicken Gut Microbiome.</title>
        <authorList>
            <person name="Gilroy R."/>
            <person name="Ravi A."/>
            <person name="Getino M."/>
            <person name="Pursley I."/>
            <person name="Horton D.L."/>
            <person name="Alikhan N.-F."/>
            <person name="Baker D."/>
            <person name="Gharbi K."/>
            <person name="Hall N."/>
            <person name="Watson M."/>
            <person name="Adriaenssens E.M."/>
            <person name="Foster-Nyarko E."/>
            <person name="Jarju S."/>
            <person name="Secka A."/>
            <person name="Antonio M."/>
            <person name="Oren A."/>
            <person name="Chaudhuri R."/>
            <person name="La Ragione R.M."/>
            <person name="Hildebrand F."/>
            <person name="Pallen M.J."/>
        </authorList>
    </citation>
    <scope>NUCLEOTIDE SEQUENCE [LARGE SCALE GENOMIC DNA]</scope>
    <source>
        <strain evidence="1 2">Sa1BUA8</strain>
    </source>
</reference>
<comment type="caution">
    <text evidence="1">The sequence shown here is derived from an EMBL/GenBank/DDBJ whole genome shotgun (WGS) entry which is preliminary data.</text>
</comment>
<name>A0A9D5U589_9CELL</name>
<dbReference type="Proteomes" id="UP000822993">
    <property type="component" value="Unassembled WGS sequence"/>
</dbReference>
<protein>
    <submittedName>
        <fullName evidence="1">Uncharacterized protein</fullName>
    </submittedName>
</protein>
<evidence type="ECO:0000313" key="1">
    <source>
        <dbReference type="EMBL" id="MBE7698734.1"/>
    </source>
</evidence>
<dbReference type="AlphaFoldDB" id="A0A9D5U589"/>
<dbReference type="RefSeq" id="WP_193718087.1">
    <property type="nucleotide sequence ID" value="NZ_JACSPN010000001.1"/>
</dbReference>